<keyword evidence="2" id="KW-0812">Transmembrane</keyword>
<evidence type="ECO:0000256" key="1">
    <source>
        <dbReference type="SAM" id="MobiDB-lite"/>
    </source>
</evidence>
<feature type="compositionally biased region" description="Basic and acidic residues" evidence="1">
    <location>
        <begin position="66"/>
        <end position="79"/>
    </location>
</feature>
<evidence type="ECO:0008006" key="5">
    <source>
        <dbReference type="Google" id="ProtNLM"/>
    </source>
</evidence>
<keyword evidence="2" id="KW-1133">Transmembrane helix</keyword>
<feature type="transmembrane region" description="Helical" evidence="2">
    <location>
        <begin position="7"/>
        <end position="30"/>
    </location>
</feature>
<dbReference type="EMBL" id="JAOQNS010000012">
    <property type="protein sequence ID" value="MCW2309361.1"/>
    <property type="molecule type" value="Genomic_DNA"/>
</dbReference>
<dbReference type="Proteomes" id="UP001209755">
    <property type="component" value="Unassembled WGS sequence"/>
</dbReference>
<organism evidence="3 4">
    <name type="scientific">Rhodobium gokarnense</name>
    <dbReference type="NCBI Taxonomy" id="364296"/>
    <lineage>
        <taxon>Bacteria</taxon>
        <taxon>Pseudomonadati</taxon>
        <taxon>Pseudomonadota</taxon>
        <taxon>Alphaproteobacteria</taxon>
        <taxon>Hyphomicrobiales</taxon>
        <taxon>Rhodobiaceae</taxon>
        <taxon>Rhodobium</taxon>
    </lineage>
</organism>
<comment type="caution">
    <text evidence="3">The sequence shown here is derived from an EMBL/GenBank/DDBJ whole genome shotgun (WGS) entry which is preliminary data.</text>
</comment>
<keyword evidence="4" id="KW-1185">Reference proteome</keyword>
<protein>
    <recommendedName>
        <fullName evidence="5">DUF2964 family protein</fullName>
    </recommendedName>
</protein>
<name>A0ABT3HGG3_9HYPH</name>
<sequence>MRPHTYLTLALALVVNAVLVGIAIGLLYSVPALEVFAAYLLPIGIIVAIAATPALAWRIAPYLQSDRDEDRDHGSGEHMHAHRGAR</sequence>
<evidence type="ECO:0000256" key="2">
    <source>
        <dbReference type="SAM" id="Phobius"/>
    </source>
</evidence>
<feature type="transmembrane region" description="Helical" evidence="2">
    <location>
        <begin position="36"/>
        <end position="57"/>
    </location>
</feature>
<dbReference type="RefSeq" id="WP_264602946.1">
    <property type="nucleotide sequence ID" value="NZ_JAOQNS010000012.1"/>
</dbReference>
<accession>A0ABT3HGG3</accession>
<proteinExistence type="predicted"/>
<evidence type="ECO:0000313" key="4">
    <source>
        <dbReference type="Proteomes" id="UP001209755"/>
    </source>
</evidence>
<keyword evidence="2" id="KW-0472">Membrane</keyword>
<evidence type="ECO:0000313" key="3">
    <source>
        <dbReference type="EMBL" id="MCW2309361.1"/>
    </source>
</evidence>
<gene>
    <name evidence="3" type="ORF">M2319_003715</name>
</gene>
<reference evidence="4" key="1">
    <citation type="submission" date="2023-07" db="EMBL/GenBank/DDBJ databases">
        <title>Genome sequencing of Purple Non-Sulfur Bacteria from various extreme environments.</title>
        <authorList>
            <person name="Mayer M."/>
        </authorList>
    </citation>
    <scope>NUCLEOTIDE SEQUENCE [LARGE SCALE GENOMIC DNA]</scope>
    <source>
        <strain evidence="4">DSM 17935</strain>
    </source>
</reference>
<feature type="region of interest" description="Disordered" evidence="1">
    <location>
        <begin position="66"/>
        <end position="86"/>
    </location>
</feature>